<dbReference type="eggNOG" id="ENOG5030CFT">
    <property type="taxonomic scope" value="Bacteria"/>
</dbReference>
<organism evidence="1 2">
    <name type="scientific">Paenibacillus wynnii</name>
    <dbReference type="NCBI Taxonomy" id="268407"/>
    <lineage>
        <taxon>Bacteria</taxon>
        <taxon>Bacillati</taxon>
        <taxon>Bacillota</taxon>
        <taxon>Bacilli</taxon>
        <taxon>Bacillales</taxon>
        <taxon>Paenibacillaceae</taxon>
        <taxon>Paenibacillus</taxon>
    </lineage>
</organism>
<dbReference type="InterPro" id="IPR014794">
    <property type="entry name" value="DUF1779"/>
</dbReference>
<reference evidence="1 2" key="2">
    <citation type="submission" date="2014-10" db="EMBL/GenBank/DDBJ databases">
        <title>Comparative genomics of the Paenibacillus odorifer group.</title>
        <authorList>
            <person name="Tsai Y.-C."/>
            <person name="Martin N."/>
            <person name="Korlach J."/>
            <person name="Wiedmann M."/>
        </authorList>
    </citation>
    <scope>NUCLEOTIDE SEQUENCE [LARGE SCALE GENOMIC DNA]</scope>
    <source>
        <strain evidence="1 2">DSM 18334</strain>
    </source>
</reference>
<reference evidence="1 2" key="1">
    <citation type="submission" date="2014-08" db="EMBL/GenBank/DDBJ databases">
        <authorList>
            <person name="den Bakker H.C."/>
        </authorList>
    </citation>
    <scope>NUCLEOTIDE SEQUENCE [LARGE SCALE GENOMIC DNA]</scope>
    <source>
        <strain evidence="1 2">DSM 18334</strain>
    </source>
</reference>
<name>A0A098MH88_9BACL</name>
<dbReference type="RefSeq" id="WP_036647695.1">
    <property type="nucleotide sequence ID" value="NZ_JQCR01000001.1"/>
</dbReference>
<dbReference type="STRING" id="268407.PWYN_01690"/>
<dbReference type="EMBL" id="JQCR01000001">
    <property type="protein sequence ID" value="KGE20917.1"/>
    <property type="molecule type" value="Genomic_DNA"/>
</dbReference>
<evidence type="ECO:0000313" key="1">
    <source>
        <dbReference type="EMBL" id="KGE20917.1"/>
    </source>
</evidence>
<accession>A0A098MH88</accession>
<dbReference type="Proteomes" id="UP000029734">
    <property type="component" value="Unassembled WGS sequence"/>
</dbReference>
<comment type="caution">
    <text evidence="1">The sequence shown here is derived from an EMBL/GenBank/DDBJ whole genome shotgun (WGS) entry which is preliminary data.</text>
</comment>
<sequence length="254" mass="27132">MRGGIKGILLVFILCSTTLLLAGFRGQVGQESQSVELQRSMPLLTSIGKSVTAPGSPLRLVVKWQGEYNGSGHTAGLAATNLSSELGLGEVSREDGKEHLTYRSTAGSTGFTTTLLWTELGEDSSYVIITLETADLINASDLQAAAEQAGTKLKEAGITAEWNTSLQGVSKEQGDPRQALLLTEKNMKAQLPKLTVQERYEDATTASHSYTTSALQHSVVSGEQKVALQTAIHQVTDKGISRITIGLPLITIEY</sequence>
<gene>
    <name evidence="1" type="ORF">PWYN_01690</name>
</gene>
<evidence type="ECO:0008006" key="3">
    <source>
        <dbReference type="Google" id="ProtNLM"/>
    </source>
</evidence>
<dbReference type="Pfam" id="PF08680">
    <property type="entry name" value="DUF1779"/>
    <property type="match status" value="1"/>
</dbReference>
<dbReference type="OrthoDB" id="2660768at2"/>
<dbReference type="Gene3D" id="3.30.360.40">
    <property type="entry name" value="YwmB-like"/>
    <property type="match status" value="1"/>
</dbReference>
<protein>
    <recommendedName>
        <fullName evidence="3">TATA-box binding protein</fullName>
    </recommendedName>
</protein>
<evidence type="ECO:0000313" key="2">
    <source>
        <dbReference type="Proteomes" id="UP000029734"/>
    </source>
</evidence>
<proteinExistence type="predicted"/>
<dbReference type="AlphaFoldDB" id="A0A098MH88"/>
<keyword evidence="2" id="KW-1185">Reference proteome</keyword>